<evidence type="ECO:0000256" key="5">
    <source>
        <dbReference type="ARBA" id="ARBA00023136"/>
    </source>
</evidence>
<organism evidence="7 8">
    <name type="scientific">Shewanella decolorationis</name>
    <dbReference type="NCBI Taxonomy" id="256839"/>
    <lineage>
        <taxon>Bacteria</taxon>
        <taxon>Pseudomonadati</taxon>
        <taxon>Pseudomonadota</taxon>
        <taxon>Gammaproteobacteria</taxon>
        <taxon>Alteromonadales</taxon>
        <taxon>Shewanellaceae</taxon>
        <taxon>Shewanella</taxon>
    </lineage>
</organism>
<dbReference type="PROSITE" id="PS50895">
    <property type="entry name" value="SURF1"/>
    <property type="match status" value="1"/>
</dbReference>
<dbReference type="InterPro" id="IPR045214">
    <property type="entry name" value="Surf1/Surf4"/>
</dbReference>
<evidence type="ECO:0000256" key="3">
    <source>
        <dbReference type="ARBA" id="ARBA00022692"/>
    </source>
</evidence>
<comment type="subcellular location">
    <subcellularLocation>
        <location evidence="6">Cell membrane</location>
        <topology evidence="6">Multi-pass membrane protein</topology>
    </subcellularLocation>
    <subcellularLocation>
        <location evidence="1">Membrane</location>
    </subcellularLocation>
</comment>
<dbReference type="PANTHER" id="PTHR23427">
    <property type="entry name" value="SURFEIT LOCUS PROTEIN"/>
    <property type="match status" value="1"/>
</dbReference>
<evidence type="ECO:0000256" key="2">
    <source>
        <dbReference type="ARBA" id="ARBA00007165"/>
    </source>
</evidence>
<dbReference type="AlphaFoldDB" id="A0A5B8R3C4"/>
<name>A0A5B8R3C4_9GAMM</name>
<keyword evidence="4 6" id="KW-1133">Transmembrane helix</keyword>
<dbReference type="Pfam" id="PF02104">
    <property type="entry name" value="SURF1"/>
    <property type="match status" value="1"/>
</dbReference>
<dbReference type="CDD" id="cd06662">
    <property type="entry name" value="SURF1"/>
    <property type="match status" value="1"/>
</dbReference>
<keyword evidence="3 6" id="KW-0812">Transmembrane</keyword>
<reference evidence="7 8" key="1">
    <citation type="journal article" date="2019" name="Ecotoxicol. Environ. Saf.">
        <title>Microbial characterization of heavy metal resistant bacterial strains isolated from an electroplating wastewater treatment plant.</title>
        <authorList>
            <person name="Cai X."/>
            <person name="Zheng X."/>
            <person name="Zhang D."/>
            <person name="Iqbal W."/>
            <person name="Liu C."/>
            <person name="Yang B."/>
            <person name="Zhao X."/>
            <person name="Lu X."/>
            <person name="Mao Y."/>
        </authorList>
    </citation>
    <scope>NUCLEOTIDE SEQUENCE [LARGE SCALE GENOMIC DNA]</scope>
    <source>
        <strain evidence="7 8">Ni1-3</strain>
    </source>
</reference>
<keyword evidence="6" id="KW-1003">Cell membrane</keyword>
<keyword evidence="5 6" id="KW-0472">Membrane</keyword>
<gene>
    <name evidence="7" type="ORF">D0436_20965</name>
</gene>
<evidence type="ECO:0000313" key="7">
    <source>
        <dbReference type="EMBL" id="QDZ93330.2"/>
    </source>
</evidence>
<comment type="similarity">
    <text evidence="2 6">Belongs to the SURF1 family.</text>
</comment>
<feature type="transmembrane region" description="Helical" evidence="6">
    <location>
        <begin position="261"/>
        <end position="280"/>
    </location>
</feature>
<proteinExistence type="inferred from homology"/>
<dbReference type="Proteomes" id="UP000321124">
    <property type="component" value="Chromosome"/>
</dbReference>
<evidence type="ECO:0000256" key="1">
    <source>
        <dbReference type="ARBA" id="ARBA00004370"/>
    </source>
</evidence>
<dbReference type="RefSeq" id="WP_208660537.1">
    <property type="nucleotide sequence ID" value="NZ_CP031775.2"/>
</dbReference>
<evidence type="ECO:0000256" key="4">
    <source>
        <dbReference type="ARBA" id="ARBA00022989"/>
    </source>
</evidence>
<protein>
    <recommendedName>
        <fullName evidence="6">SURF1-like protein</fullName>
    </recommendedName>
</protein>
<dbReference type="EMBL" id="CP031775">
    <property type="protein sequence ID" value="QDZ93330.2"/>
    <property type="molecule type" value="Genomic_DNA"/>
</dbReference>
<evidence type="ECO:0000313" key="8">
    <source>
        <dbReference type="Proteomes" id="UP000321124"/>
    </source>
</evidence>
<dbReference type="PANTHER" id="PTHR23427:SF2">
    <property type="entry name" value="SURFEIT LOCUS PROTEIN 1"/>
    <property type="match status" value="1"/>
</dbReference>
<evidence type="ECO:0000256" key="6">
    <source>
        <dbReference type="RuleBase" id="RU363076"/>
    </source>
</evidence>
<feature type="transmembrane region" description="Helical" evidence="6">
    <location>
        <begin position="43"/>
        <end position="61"/>
    </location>
</feature>
<accession>A0A5B8R3C4</accession>
<dbReference type="InterPro" id="IPR002994">
    <property type="entry name" value="Surf1/Shy1"/>
</dbReference>
<sequence length="303" mass="34257">MINSNSSTKTHLKMNGMFIRYPYVLLTKLMGLPRYIWLHRAMLLLLILTVVVFTILVKLGLWQMDRAAEKTELLAQMEARQSAAALNPEQLIAELAKGGVTGYRLEVQASPANPQIWLLDNQVYQGQVGYLAFQLLQISPENQANDAEQPWLLLELGFITAKSHRDALPEVSPIVGELALTGRLYQKQINPLSHHLLAEPFTTEKGERIRFQNLNLPEMAQMLGHPILPAVLQPDALPQLQPAQTLPHPWQPFPLSAQKHWGYALQWFAMATVFAGLMGWQGAKYLKTSRQRHQTDKEATKTE</sequence>
<dbReference type="KEGG" id="sdeo:D0436_20965"/>
<dbReference type="GO" id="GO:0005886">
    <property type="term" value="C:plasma membrane"/>
    <property type="evidence" value="ECO:0007669"/>
    <property type="project" value="UniProtKB-SubCell"/>
</dbReference>